<dbReference type="EMBL" id="JAGSSW010000006">
    <property type="protein sequence ID" value="MBR8464194.1"/>
    <property type="molecule type" value="Genomic_DNA"/>
</dbReference>
<sequence>MKFKYIQDKNAERFDFFSYEYECQKEFITLAIVKFLQKNPNCEWEFISDDKRFNSFPNFLFKHQTCISHTKFSDSTFQFRICNEGDIGSFGYRLFINLKDGKCLDFVSNDITKVDDVAMWLKGEILSDFDCISKCGWWITDEWKNMYPIVAKSDTNKFMQEILNSNYTYEMIKINERLLQCEKDGKFKDIISCMKSLD</sequence>
<keyword evidence="2" id="KW-1185">Reference proteome</keyword>
<organism evidence="1 2">
    <name type="scientific">Campylobacter anatolicus</name>
    <dbReference type="NCBI Taxonomy" id="2829105"/>
    <lineage>
        <taxon>Bacteria</taxon>
        <taxon>Pseudomonadati</taxon>
        <taxon>Campylobacterota</taxon>
        <taxon>Epsilonproteobacteria</taxon>
        <taxon>Campylobacterales</taxon>
        <taxon>Campylobacteraceae</taxon>
        <taxon>Campylobacter</taxon>
    </lineage>
</organism>
<accession>A0ABS5HIU8</accession>
<gene>
    <name evidence="1" type="ORF">KDD93_06420</name>
</gene>
<comment type="caution">
    <text evidence="1">The sequence shown here is derived from an EMBL/GenBank/DDBJ whole genome shotgun (WGS) entry which is preliminary data.</text>
</comment>
<evidence type="ECO:0000313" key="1">
    <source>
        <dbReference type="EMBL" id="MBR8464194.1"/>
    </source>
</evidence>
<reference evidence="1 2" key="1">
    <citation type="submission" date="2021-04" db="EMBL/GenBank/DDBJ databases">
        <title>Molecular and phenotypic characterization and identification of bacterial isolates recovered from the Anatolian ground squirrels (Spermophilus xanthoprymnus) and which have the potential to form a new species in the Campylobacter genus.</title>
        <authorList>
            <person name="Aydin F."/>
            <person name="Abay S."/>
            <person name="Kayman T."/>
            <person name="Karakaya E."/>
            <person name="Mustak H.K."/>
            <person name="Mustak I.B."/>
            <person name="Bilgin N."/>
            <person name="Duzler A."/>
            <person name="Sahin O."/>
            <person name="Guran O."/>
            <person name="Saticioglu I.B."/>
        </authorList>
    </citation>
    <scope>NUCLEOTIDE SEQUENCE [LARGE SCALE GENOMIC DNA]</scope>
    <source>
        <strain evidence="2">faydin-G24</strain>
    </source>
</reference>
<proteinExistence type="predicted"/>
<dbReference type="RefSeq" id="WP_212142150.1">
    <property type="nucleotide sequence ID" value="NZ_JAGSSW010000006.1"/>
</dbReference>
<protein>
    <submittedName>
        <fullName evidence="1">Effector protein</fullName>
    </submittedName>
</protein>
<dbReference type="Proteomes" id="UP000682951">
    <property type="component" value="Unassembled WGS sequence"/>
</dbReference>
<evidence type="ECO:0000313" key="2">
    <source>
        <dbReference type="Proteomes" id="UP000682951"/>
    </source>
</evidence>
<name>A0ABS5HIU8_9BACT</name>